<dbReference type="CDD" id="cd03024">
    <property type="entry name" value="DsbA_FrnE"/>
    <property type="match status" value="1"/>
</dbReference>
<evidence type="ECO:0000313" key="2">
    <source>
        <dbReference type="EMBL" id="KAK2570502.1"/>
    </source>
</evidence>
<dbReference type="Pfam" id="PF01323">
    <property type="entry name" value="DSBA"/>
    <property type="match status" value="1"/>
</dbReference>
<reference evidence="2" key="2">
    <citation type="journal article" date="2023" name="Science">
        <title>Genomic signatures of disease resistance in endangered staghorn corals.</title>
        <authorList>
            <person name="Vollmer S.V."/>
            <person name="Selwyn J.D."/>
            <person name="Despard B.A."/>
            <person name="Roesel C.L."/>
        </authorList>
    </citation>
    <scope>NUCLEOTIDE SEQUENCE</scope>
    <source>
        <strain evidence="2">K2</strain>
    </source>
</reference>
<protein>
    <recommendedName>
        <fullName evidence="1">DSBA-like thioredoxin domain-containing protein</fullName>
    </recommendedName>
</protein>
<organism evidence="2 3">
    <name type="scientific">Acropora cervicornis</name>
    <name type="common">Staghorn coral</name>
    <dbReference type="NCBI Taxonomy" id="6130"/>
    <lineage>
        <taxon>Eukaryota</taxon>
        <taxon>Metazoa</taxon>
        <taxon>Cnidaria</taxon>
        <taxon>Anthozoa</taxon>
        <taxon>Hexacorallia</taxon>
        <taxon>Scleractinia</taxon>
        <taxon>Astrocoeniina</taxon>
        <taxon>Acroporidae</taxon>
        <taxon>Acropora</taxon>
    </lineage>
</organism>
<dbReference type="EMBL" id="JARQWQ010000007">
    <property type="protein sequence ID" value="KAK2570502.1"/>
    <property type="molecule type" value="Genomic_DNA"/>
</dbReference>
<dbReference type="Proteomes" id="UP001249851">
    <property type="component" value="Unassembled WGS sequence"/>
</dbReference>
<feature type="domain" description="DSBA-like thioredoxin" evidence="1">
    <location>
        <begin position="9"/>
        <end position="185"/>
    </location>
</feature>
<gene>
    <name evidence="2" type="ORF">P5673_004165</name>
</gene>
<name>A0AAD9QZS5_ACRCE</name>
<reference evidence="2" key="1">
    <citation type="journal article" date="2023" name="G3 (Bethesda)">
        <title>Whole genome assembly and annotation of the endangered Caribbean coral Acropora cervicornis.</title>
        <authorList>
            <person name="Selwyn J.D."/>
            <person name="Vollmer S.V."/>
        </authorList>
    </citation>
    <scope>NUCLEOTIDE SEQUENCE</scope>
    <source>
        <strain evidence="2">K2</strain>
    </source>
</reference>
<dbReference type="Gene3D" id="3.40.30.10">
    <property type="entry name" value="Glutaredoxin"/>
    <property type="match status" value="1"/>
</dbReference>
<dbReference type="SUPFAM" id="SSF52833">
    <property type="entry name" value="Thioredoxin-like"/>
    <property type="match status" value="1"/>
</dbReference>
<evidence type="ECO:0000313" key="3">
    <source>
        <dbReference type="Proteomes" id="UP001249851"/>
    </source>
</evidence>
<dbReference type="GO" id="GO:0016491">
    <property type="term" value="F:oxidoreductase activity"/>
    <property type="evidence" value="ECO:0007669"/>
    <property type="project" value="InterPro"/>
</dbReference>
<sequence>MKAFSDSLSFEVRWKPFFLNPSTPETGVSLEQYLSKRYGASVAAMAKQGTGHLSKAGANVGISFNFDRQIVNTLKSHCMLDYARCEGKQDLLAENLFQAYFQEAKDINSLDVLAKIAVDTGLNLEAMERHMTESSVVTRIQEEAMGARDEGINGVPHFNIHIKGDNHNIASFSGAQPPDTFKSIFQRFLTRLKSSV</sequence>
<dbReference type="InterPro" id="IPR036249">
    <property type="entry name" value="Thioredoxin-like_sf"/>
</dbReference>
<evidence type="ECO:0000259" key="1">
    <source>
        <dbReference type="Pfam" id="PF01323"/>
    </source>
</evidence>
<accession>A0AAD9QZS5</accession>
<dbReference type="AlphaFoldDB" id="A0AAD9QZS5"/>
<dbReference type="InterPro" id="IPR001853">
    <property type="entry name" value="DSBA-like_thioredoxin_dom"/>
</dbReference>
<dbReference type="PANTHER" id="PTHR13887">
    <property type="entry name" value="GLUTATHIONE S-TRANSFERASE KAPPA"/>
    <property type="match status" value="1"/>
</dbReference>
<proteinExistence type="predicted"/>
<keyword evidence="3" id="KW-1185">Reference proteome</keyword>
<comment type="caution">
    <text evidence="2">The sequence shown here is derived from an EMBL/GenBank/DDBJ whole genome shotgun (WGS) entry which is preliminary data.</text>
</comment>
<dbReference type="PANTHER" id="PTHR13887:SF41">
    <property type="entry name" value="THIOREDOXIN SUPERFAMILY PROTEIN"/>
    <property type="match status" value="1"/>
</dbReference>